<dbReference type="Pfam" id="PF01544">
    <property type="entry name" value="CorA"/>
    <property type="match status" value="1"/>
</dbReference>
<protein>
    <recommendedName>
        <fullName evidence="8">Cora-domain-containing protein</fullName>
    </recommendedName>
</protein>
<name>A0A6A6RS41_9PLEO</name>
<evidence type="ECO:0000313" key="6">
    <source>
        <dbReference type="EMBL" id="KAF2637203.1"/>
    </source>
</evidence>
<keyword evidence="2 5" id="KW-0812">Transmembrane</keyword>
<accession>A0A6A6RS41</accession>
<evidence type="ECO:0000256" key="4">
    <source>
        <dbReference type="ARBA" id="ARBA00023136"/>
    </source>
</evidence>
<evidence type="ECO:0000256" key="5">
    <source>
        <dbReference type="SAM" id="Phobius"/>
    </source>
</evidence>
<dbReference type="Gene3D" id="1.20.58.340">
    <property type="entry name" value="Magnesium transport protein CorA, transmembrane region"/>
    <property type="match status" value="1"/>
</dbReference>
<keyword evidence="7" id="KW-1185">Reference proteome</keyword>
<dbReference type="GO" id="GO:0016020">
    <property type="term" value="C:membrane"/>
    <property type="evidence" value="ECO:0007669"/>
    <property type="project" value="UniProtKB-SubCell"/>
</dbReference>
<dbReference type="OrthoDB" id="5428055at2759"/>
<keyword evidence="3 5" id="KW-1133">Transmembrane helix</keyword>
<gene>
    <name evidence="6" type="ORF">P280DRAFT_111898</name>
</gene>
<organism evidence="6 7">
    <name type="scientific">Massarina eburnea CBS 473.64</name>
    <dbReference type="NCBI Taxonomy" id="1395130"/>
    <lineage>
        <taxon>Eukaryota</taxon>
        <taxon>Fungi</taxon>
        <taxon>Dikarya</taxon>
        <taxon>Ascomycota</taxon>
        <taxon>Pezizomycotina</taxon>
        <taxon>Dothideomycetes</taxon>
        <taxon>Pleosporomycetidae</taxon>
        <taxon>Pleosporales</taxon>
        <taxon>Massarineae</taxon>
        <taxon>Massarinaceae</taxon>
        <taxon>Massarina</taxon>
    </lineage>
</organism>
<dbReference type="GO" id="GO:0046873">
    <property type="term" value="F:metal ion transmembrane transporter activity"/>
    <property type="evidence" value="ECO:0007669"/>
    <property type="project" value="InterPro"/>
</dbReference>
<reference evidence="6" key="1">
    <citation type="journal article" date="2020" name="Stud. Mycol.">
        <title>101 Dothideomycetes genomes: a test case for predicting lifestyles and emergence of pathogens.</title>
        <authorList>
            <person name="Haridas S."/>
            <person name="Albert R."/>
            <person name="Binder M."/>
            <person name="Bloem J."/>
            <person name="Labutti K."/>
            <person name="Salamov A."/>
            <person name="Andreopoulos B."/>
            <person name="Baker S."/>
            <person name="Barry K."/>
            <person name="Bills G."/>
            <person name="Bluhm B."/>
            <person name="Cannon C."/>
            <person name="Castanera R."/>
            <person name="Culley D."/>
            <person name="Daum C."/>
            <person name="Ezra D."/>
            <person name="Gonzalez J."/>
            <person name="Henrissat B."/>
            <person name="Kuo A."/>
            <person name="Liang C."/>
            <person name="Lipzen A."/>
            <person name="Lutzoni F."/>
            <person name="Magnuson J."/>
            <person name="Mondo S."/>
            <person name="Nolan M."/>
            <person name="Ohm R."/>
            <person name="Pangilinan J."/>
            <person name="Park H.-J."/>
            <person name="Ramirez L."/>
            <person name="Alfaro M."/>
            <person name="Sun H."/>
            <person name="Tritt A."/>
            <person name="Yoshinaga Y."/>
            <person name="Zwiers L.-H."/>
            <person name="Turgeon B."/>
            <person name="Goodwin S."/>
            <person name="Spatafora J."/>
            <person name="Crous P."/>
            <person name="Grigoriev I."/>
        </authorList>
    </citation>
    <scope>NUCLEOTIDE SEQUENCE</scope>
    <source>
        <strain evidence="6">CBS 473.64</strain>
    </source>
</reference>
<evidence type="ECO:0000256" key="2">
    <source>
        <dbReference type="ARBA" id="ARBA00022692"/>
    </source>
</evidence>
<evidence type="ECO:0008006" key="8">
    <source>
        <dbReference type="Google" id="ProtNLM"/>
    </source>
</evidence>
<dbReference type="Proteomes" id="UP000799753">
    <property type="component" value="Unassembled WGS sequence"/>
</dbReference>
<keyword evidence="4 5" id="KW-0472">Membrane</keyword>
<proteinExistence type="predicted"/>
<comment type="subcellular location">
    <subcellularLocation>
        <location evidence="1">Membrane</location>
        <topology evidence="1">Multi-pass membrane protein</topology>
    </subcellularLocation>
</comment>
<dbReference type="EMBL" id="MU006794">
    <property type="protein sequence ID" value="KAF2637203.1"/>
    <property type="molecule type" value="Genomic_DNA"/>
</dbReference>
<evidence type="ECO:0000313" key="7">
    <source>
        <dbReference type="Proteomes" id="UP000799753"/>
    </source>
</evidence>
<evidence type="ECO:0000256" key="1">
    <source>
        <dbReference type="ARBA" id="ARBA00004141"/>
    </source>
</evidence>
<feature type="transmembrane region" description="Helical" evidence="5">
    <location>
        <begin position="570"/>
        <end position="594"/>
    </location>
</feature>
<sequence>MTIPPLPIPAPDPSGIDASWSYRKYPVGGSSMLAYETGDANRSFQSSPTSNQVDFGDFINSMDEPSFAYFSLIREYASRPLQGCALHYEGLYRALVSQTVDEERLSRISAVEFRNDGSRSKTFYNYEEFKSHLGTEAHSDYSNRRRCLFILEDLPVRHVCLLGSRFRIHPTGFARHFSTEDSSTISNTLSEFPSCDREHTMDGLRYESSDEDENKASIPKRRFTLRYPVTMPHISEKQHPDPNMCPPWFKPNSRFTDQSAYPKFIVERVLATPSRYDQWDSRGGVAELEGQVTYWSQSLEKGGWNAILLVDPCLKDPSHVALINGVSYLNISREIRYPELEDEDKVGIAPNPLQWHPSATFTKYILHDDVLTHFSVANAGPDSSPLAITPFIRGFAISKWTAHLNHAHVCFSHTRSALVSEHTRADLNPGKDANGLVGHTSSWGADWKEWMFERMAYLITNLSLDRMHIEANMRALGIDIEDPNSHGFVGKRETQMWRHLRSCCIDLQEMFQKLASLYTQVVALREAQTSNTQAKSVQWLTGLGTLFVPLSIVAGIMSMGDDFLPGKSKFWVYFVVVVPLLLIMSALLVGISGWQSKIRREGRIWMGNLSRSTTQC</sequence>
<dbReference type="AlphaFoldDB" id="A0A6A6RS41"/>
<evidence type="ECO:0000256" key="3">
    <source>
        <dbReference type="ARBA" id="ARBA00022989"/>
    </source>
</evidence>
<dbReference type="InterPro" id="IPR045863">
    <property type="entry name" value="CorA_TM1_TM2"/>
</dbReference>
<dbReference type="SUPFAM" id="SSF144083">
    <property type="entry name" value="Magnesium transport protein CorA, transmembrane region"/>
    <property type="match status" value="1"/>
</dbReference>
<dbReference type="InterPro" id="IPR002523">
    <property type="entry name" value="MgTranspt_CorA/ZnTranspt_ZntB"/>
</dbReference>